<dbReference type="SUPFAM" id="SSF48264">
    <property type="entry name" value="Cytochrome P450"/>
    <property type="match status" value="1"/>
</dbReference>
<dbReference type="InterPro" id="IPR002397">
    <property type="entry name" value="Cyt_P450_B"/>
</dbReference>
<sequence length="459" mass="49947">MTEADFTASDFSDHPDLSGLSGLSDISAFSGPADPADPTDPARPAGAPPTGCPAHLAHPAGAIRLSGLEYQQTPAELYRSMRREHGPVAPVLLDGDIPAWLVLGYAEVTHVTAHDELFARDSRRWNQWPSIPADWPLLPYVGHQPSVLFTEGAEHQRRAGVITQALEGVDQFELAQWCREIAHRLIDVFAGSGRAELMASYAHALPMRAALRMCGMPSGDDTEDLVTDLRISLDAHEGDDPVAAYVRVGERIQRLVRDKRREPGADVTSRMITHPAGLTDEEIVQDLISVIAAAQQPTANWICNALRLMLTDDRFALNVSGGRLSVGQALNEVLWLDTPTQNFIGRWAVRDTRLGGRSIRAGDCLVLGLAAANTDPQIWPEGHVGAENSAHLSFSNGEHRCPYPAPLLADCVSRTAIETLLERLPDLVLAVEPQELTWRPSIWMRGLTALPVRFTPAGG</sequence>
<evidence type="ECO:0000313" key="3">
    <source>
        <dbReference type="EMBL" id="EFG05641.1"/>
    </source>
</evidence>
<dbReference type="Gene3D" id="1.10.630.10">
    <property type="entry name" value="Cytochrome P450"/>
    <property type="match status" value="1"/>
</dbReference>
<feature type="region of interest" description="Disordered" evidence="2">
    <location>
        <begin position="1"/>
        <end position="56"/>
    </location>
</feature>
<dbReference type="GO" id="GO:0016705">
    <property type="term" value="F:oxidoreductase activity, acting on paired donors, with incorporation or reduction of molecular oxygen"/>
    <property type="evidence" value="ECO:0007669"/>
    <property type="project" value="InterPro"/>
</dbReference>
<dbReference type="PRINTS" id="PR00359">
    <property type="entry name" value="BP450"/>
</dbReference>
<evidence type="ECO:0000256" key="2">
    <source>
        <dbReference type="SAM" id="MobiDB-lite"/>
    </source>
</evidence>
<evidence type="ECO:0000256" key="1">
    <source>
        <dbReference type="ARBA" id="ARBA00010617"/>
    </source>
</evidence>
<comment type="similarity">
    <text evidence="1">Belongs to the cytochrome P450 family.</text>
</comment>
<gene>
    <name evidence="3" type="ORF">SCLAV_0565</name>
</gene>
<dbReference type="InterPro" id="IPR036396">
    <property type="entry name" value="Cyt_P450_sf"/>
</dbReference>
<dbReference type="GO" id="GO:0005506">
    <property type="term" value="F:iron ion binding"/>
    <property type="evidence" value="ECO:0007669"/>
    <property type="project" value="InterPro"/>
</dbReference>
<keyword evidence="4" id="KW-1185">Reference proteome</keyword>
<dbReference type="Proteomes" id="UP000002357">
    <property type="component" value="Chromosome"/>
</dbReference>
<dbReference type="PANTHER" id="PTHR46696">
    <property type="entry name" value="P450, PUTATIVE (EUROFUNG)-RELATED"/>
    <property type="match status" value="1"/>
</dbReference>
<dbReference type="eggNOG" id="COG2124">
    <property type="taxonomic scope" value="Bacteria"/>
</dbReference>
<reference evidence="3 4" key="1">
    <citation type="journal article" date="2010" name="Genome Biol. Evol.">
        <title>The sequence of a 1.8-mb bacterial linear plasmid reveals a rich evolutionary reservoir of secondary metabolic pathways.</title>
        <authorList>
            <person name="Medema M.H."/>
            <person name="Trefzer A."/>
            <person name="Kovalchuk A."/>
            <person name="van den Berg M."/>
            <person name="Mueller U."/>
            <person name="Heijne W."/>
            <person name="Wu L."/>
            <person name="Alam M.T."/>
            <person name="Ronning C.M."/>
            <person name="Nierman W.C."/>
            <person name="Bovenberg R.A.L."/>
            <person name="Breitling R."/>
            <person name="Takano E."/>
        </authorList>
    </citation>
    <scope>NUCLEOTIDE SEQUENCE [LARGE SCALE GENOMIC DNA]</scope>
    <source>
        <strain evidence="4">ATCC 27064 / DSM 738 / JCM 4710 / NBRC 13307 / NCIMB 12785 / NRRL 3585 / VKM Ac-602</strain>
    </source>
</reference>
<dbReference type="OrthoDB" id="4133219at2"/>
<dbReference type="RefSeq" id="WP_003958982.1">
    <property type="nucleotide sequence ID" value="NZ_CM000913.1"/>
</dbReference>
<evidence type="ECO:0000313" key="4">
    <source>
        <dbReference type="Proteomes" id="UP000002357"/>
    </source>
</evidence>
<dbReference type="AlphaFoldDB" id="B5H3V1"/>
<feature type="compositionally biased region" description="Low complexity" evidence="2">
    <location>
        <begin position="17"/>
        <end position="36"/>
    </location>
</feature>
<proteinExistence type="inferred from homology"/>
<dbReference type="GO" id="GO:0020037">
    <property type="term" value="F:heme binding"/>
    <property type="evidence" value="ECO:0007669"/>
    <property type="project" value="InterPro"/>
</dbReference>
<dbReference type="KEGG" id="sclf:BB341_25070"/>
<dbReference type="EMBL" id="CM000913">
    <property type="protein sequence ID" value="EFG05641.1"/>
    <property type="molecule type" value="Genomic_DNA"/>
</dbReference>
<dbReference type="GO" id="GO:0004497">
    <property type="term" value="F:monooxygenase activity"/>
    <property type="evidence" value="ECO:0007669"/>
    <property type="project" value="InterPro"/>
</dbReference>
<protein>
    <submittedName>
        <fullName evidence="3">Cytochrome P450</fullName>
    </submittedName>
</protein>
<dbReference type="GeneID" id="93732753"/>
<dbReference type="STRING" id="1901.BB341_25070"/>
<name>B5H3V1_STRCL</name>
<organism evidence="3 4">
    <name type="scientific">Streptomyces clavuligerus</name>
    <dbReference type="NCBI Taxonomy" id="1901"/>
    <lineage>
        <taxon>Bacteria</taxon>
        <taxon>Bacillati</taxon>
        <taxon>Actinomycetota</taxon>
        <taxon>Actinomycetes</taxon>
        <taxon>Kitasatosporales</taxon>
        <taxon>Streptomycetaceae</taxon>
        <taxon>Streptomyces</taxon>
    </lineage>
</organism>
<dbReference type="CDD" id="cd20623">
    <property type="entry name" value="CYP_unk"/>
    <property type="match status" value="1"/>
</dbReference>
<accession>B5H3V1</accession>
<dbReference type="PANTHER" id="PTHR46696:SF1">
    <property type="entry name" value="CYTOCHROME P450 YJIB-RELATED"/>
    <property type="match status" value="1"/>
</dbReference>